<dbReference type="PROSITE" id="PS50305">
    <property type="entry name" value="SIRTUIN"/>
    <property type="match status" value="1"/>
</dbReference>
<dbReference type="GO" id="GO:0070403">
    <property type="term" value="F:NAD+ binding"/>
    <property type="evidence" value="ECO:0007669"/>
    <property type="project" value="InterPro"/>
</dbReference>
<evidence type="ECO:0000256" key="5">
    <source>
        <dbReference type="ARBA" id="ARBA00023128"/>
    </source>
</evidence>
<evidence type="ECO:0000256" key="2">
    <source>
        <dbReference type="ARBA" id="ARBA00006924"/>
    </source>
</evidence>
<dbReference type="GO" id="GO:0006282">
    <property type="term" value="P:regulation of DNA repair"/>
    <property type="evidence" value="ECO:0007669"/>
    <property type="project" value="TreeGrafter"/>
</dbReference>
<dbReference type="SUPFAM" id="SSF54001">
    <property type="entry name" value="Cysteine proteinases"/>
    <property type="match status" value="1"/>
</dbReference>
<organism evidence="9 10">
    <name type="scientific">Suillus placidus</name>
    <dbReference type="NCBI Taxonomy" id="48579"/>
    <lineage>
        <taxon>Eukaryota</taxon>
        <taxon>Fungi</taxon>
        <taxon>Dikarya</taxon>
        <taxon>Basidiomycota</taxon>
        <taxon>Agaricomycotina</taxon>
        <taxon>Agaricomycetes</taxon>
        <taxon>Agaricomycetidae</taxon>
        <taxon>Boletales</taxon>
        <taxon>Suillineae</taxon>
        <taxon>Suillaceae</taxon>
        <taxon>Suillus</taxon>
    </lineage>
</organism>
<proteinExistence type="inferred from homology"/>
<comment type="subcellular location">
    <subcellularLocation>
        <location evidence="1">Mitochondrion</location>
    </subcellularLocation>
</comment>
<sequence length="637" mass="70553">MPPVSLSKSDVPGGSEAFPANVAACYSQIWSPVDGLSATSTLDQGVVKPDSDLPPSPPSIDRCGMKPETNLKIDNVMPPPPQASGQKPFVPYQSRYIGGIEVVDADLNCLRDSQQRISGTVMDAYASLVSHGDPSLAKAGCIILSSLVPDLIRRGKPLKITSLESIVSGDLRNAAAGLEHWLKYETYPEIESLKHRFKNWRLCHRSPPANQKQQDHWSCGLFVMMAMHGLSNLDFSCVRRCDLKKTASSVLKTIEKVRLVTVPRRSKKQKHLAQVNHAKPSSSSSNDIRNNFVLETSGSWDIQKIIETILNAKNLVVICGPGVSIPTGLPCLSPVDPLGLLRPIIWQDQTQSSFVFQTLLDHLNRASIKNKFYQAMRCLDRRGNLLRVYTQNIDAMEKTTGMLSFGVPASFQIEEPDCPRCIPLLGRLDQMSCTLGRHVVPSATFMNQSASNGLPICTICESYTHNGHHGIRRPNIVVCKEERPDLNLILDHDKNLVDVVLAVGVHPIPYSDHSGIIKQFAQAARSKTLVKVPSSILIDLDMSTLEKTGVHDQFQISLALDLQDFFGRIIVAAYQDAYHNPASNTMVIPRNLGLVNFSMKRHNNNKEEEEEEEEEEDGDGDGDKLLLTLRPWYFPVT</sequence>
<dbReference type="AlphaFoldDB" id="A0A9P6ZLP4"/>
<dbReference type="InterPro" id="IPR026590">
    <property type="entry name" value="Ssirtuin_cat_dom"/>
</dbReference>
<comment type="caution">
    <text evidence="9">The sequence shown here is derived from an EMBL/GenBank/DDBJ whole genome shotgun (WGS) entry which is preliminary data.</text>
</comment>
<keyword evidence="5" id="KW-0496">Mitochondrion</keyword>
<keyword evidence="3" id="KW-0808">Transferase</keyword>
<comment type="similarity">
    <text evidence="2">Belongs to the sirtuin family. Class I subfamily.</text>
</comment>
<feature type="region of interest" description="Disordered" evidence="7">
    <location>
        <begin position="602"/>
        <end position="626"/>
    </location>
</feature>
<dbReference type="GO" id="GO:1990414">
    <property type="term" value="P:replication-born double-strand break repair via sister chromatid exchange"/>
    <property type="evidence" value="ECO:0007669"/>
    <property type="project" value="TreeGrafter"/>
</dbReference>
<evidence type="ECO:0000256" key="1">
    <source>
        <dbReference type="ARBA" id="ARBA00004173"/>
    </source>
</evidence>
<dbReference type="PANTHER" id="PTHR11085">
    <property type="entry name" value="NAD-DEPENDENT PROTEIN DEACYLASE SIRTUIN-5, MITOCHONDRIAL-RELATED"/>
    <property type="match status" value="1"/>
</dbReference>
<dbReference type="PANTHER" id="PTHR11085:SF15">
    <property type="entry name" value="NAD-DEPENDENT HISTONE DEACETYLASE HST4"/>
    <property type="match status" value="1"/>
</dbReference>
<accession>A0A9P6ZLP4</accession>
<keyword evidence="10" id="KW-1185">Reference proteome</keyword>
<dbReference type="GO" id="GO:0017136">
    <property type="term" value="F:histone deacetylase activity, NAD-dependent"/>
    <property type="evidence" value="ECO:0007669"/>
    <property type="project" value="TreeGrafter"/>
</dbReference>
<comment type="caution">
    <text evidence="6">Lacks conserved residue(s) required for the propagation of feature annotation.</text>
</comment>
<gene>
    <name evidence="9" type="ORF">EV702DRAFT_1048916</name>
</gene>
<feature type="domain" description="Deacetylase sirtuin-type" evidence="8">
    <location>
        <begin position="295"/>
        <end position="613"/>
    </location>
</feature>
<dbReference type="EMBL" id="JABBWD010000058">
    <property type="protein sequence ID" value="KAG1771562.1"/>
    <property type="molecule type" value="Genomic_DNA"/>
</dbReference>
<dbReference type="OrthoDB" id="2681837at2759"/>
<dbReference type="GO" id="GO:0031934">
    <property type="term" value="C:mating-type region heterochromatin"/>
    <property type="evidence" value="ECO:0007669"/>
    <property type="project" value="TreeGrafter"/>
</dbReference>
<keyword evidence="4" id="KW-0520">NAD</keyword>
<feature type="compositionally biased region" description="Acidic residues" evidence="7">
    <location>
        <begin position="607"/>
        <end position="620"/>
    </location>
</feature>
<dbReference type="Gene3D" id="3.40.50.1220">
    <property type="entry name" value="TPP-binding domain"/>
    <property type="match status" value="1"/>
</dbReference>
<dbReference type="SUPFAM" id="SSF52467">
    <property type="entry name" value="DHS-like NAD/FAD-binding domain"/>
    <property type="match status" value="1"/>
</dbReference>
<dbReference type="Proteomes" id="UP000714275">
    <property type="component" value="Unassembled WGS sequence"/>
</dbReference>
<dbReference type="InterPro" id="IPR029035">
    <property type="entry name" value="DHS-like_NAD/FAD-binding_dom"/>
</dbReference>
<evidence type="ECO:0000313" key="9">
    <source>
        <dbReference type="EMBL" id="KAG1771562.1"/>
    </source>
</evidence>
<evidence type="ECO:0000256" key="4">
    <source>
        <dbReference type="ARBA" id="ARBA00023027"/>
    </source>
</evidence>
<dbReference type="InterPro" id="IPR003000">
    <property type="entry name" value="Sirtuin"/>
</dbReference>
<evidence type="ECO:0000256" key="6">
    <source>
        <dbReference type="PROSITE-ProRule" id="PRU00236"/>
    </source>
</evidence>
<name>A0A9P6ZLP4_9AGAM</name>
<dbReference type="GO" id="GO:0031508">
    <property type="term" value="P:pericentric heterochromatin formation"/>
    <property type="evidence" value="ECO:0007669"/>
    <property type="project" value="TreeGrafter"/>
</dbReference>
<dbReference type="InterPro" id="IPR038765">
    <property type="entry name" value="Papain-like_cys_pep_sf"/>
</dbReference>
<dbReference type="GO" id="GO:0005739">
    <property type="term" value="C:mitochondrion"/>
    <property type="evidence" value="ECO:0007669"/>
    <property type="project" value="UniProtKB-SubCell"/>
</dbReference>
<dbReference type="Pfam" id="PF02146">
    <property type="entry name" value="SIR2"/>
    <property type="match status" value="1"/>
</dbReference>
<evidence type="ECO:0000256" key="7">
    <source>
        <dbReference type="SAM" id="MobiDB-lite"/>
    </source>
</evidence>
<evidence type="ECO:0000259" key="8">
    <source>
        <dbReference type="PROSITE" id="PS50305"/>
    </source>
</evidence>
<reference evidence="9" key="1">
    <citation type="journal article" date="2020" name="New Phytol.">
        <title>Comparative genomics reveals dynamic genome evolution in host specialist ectomycorrhizal fungi.</title>
        <authorList>
            <person name="Lofgren L.A."/>
            <person name="Nguyen N.H."/>
            <person name="Vilgalys R."/>
            <person name="Ruytinx J."/>
            <person name="Liao H.L."/>
            <person name="Branco S."/>
            <person name="Kuo A."/>
            <person name="LaButti K."/>
            <person name="Lipzen A."/>
            <person name="Andreopoulos W."/>
            <person name="Pangilinan J."/>
            <person name="Riley R."/>
            <person name="Hundley H."/>
            <person name="Na H."/>
            <person name="Barry K."/>
            <person name="Grigoriev I.V."/>
            <person name="Stajich J.E."/>
            <person name="Kennedy P.G."/>
        </authorList>
    </citation>
    <scope>NUCLEOTIDE SEQUENCE</scope>
    <source>
        <strain evidence="9">DOB743</strain>
    </source>
</reference>
<dbReference type="GO" id="GO:0005634">
    <property type="term" value="C:nucleus"/>
    <property type="evidence" value="ECO:0007669"/>
    <property type="project" value="TreeGrafter"/>
</dbReference>
<dbReference type="InterPro" id="IPR050134">
    <property type="entry name" value="NAD-dep_sirtuin_deacylases"/>
</dbReference>
<evidence type="ECO:0000256" key="3">
    <source>
        <dbReference type="ARBA" id="ARBA00022679"/>
    </source>
</evidence>
<dbReference type="GO" id="GO:0000122">
    <property type="term" value="P:negative regulation of transcription by RNA polymerase II"/>
    <property type="evidence" value="ECO:0007669"/>
    <property type="project" value="TreeGrafter"/>
</dbReference>
<protein>
    <submittedName>
        <fullName evidence="9">DHS-like NAD/FAD-binding domain-containing protein</fullName>
    </submittedName>
</protein>
<evidence type="ECO:0000313" key="10">
    <source>
        <dbReference type="Proteomes" id="UP000714275"/>
    </source>
</evidence>